<sequence length="134" mass="14874">MTFRKIAVSAVLALSLAVPATSSAFAAGSKPDCHKQGECRDQKGHASKQAPRKQDTKAQHTNKDHKKDAKQQQHANWHRKGGKMPNSAKWSKVDYRKHGLKKPPQNHRWVRYNNEYVLIAIGSGVIASIIAANN</sequence>
<organism evidence="3 4">
    <name type="scientific">Roseibium limicola</name>
    <dbReference type="NCBI Taxonomy" id="2816037"/>
    <lineage>
        <taxon>Bacteria</taxon>
        <taxon>Pseudomonadati</taxon>
        <taxon>Pseudomonadota</taxon>
        <taxon>Alphaproteobacteria</taxon>
        <taxon>Hyphomicrobiales</taxon>
        <taxon>Stappiaceae</taxon>
        <taxon>Roseibium</taxon>
    </lineage>
</organism>
<dbReference type="Gene3D" id="3.10.450.160">
    <property type="entry name" value="inner membrane protein cigr"/>
    <property type="match status" value="1"/>
</dbReference>
<keyword evidence="4" id="KW-1185">Reference proteome</keyword>
<accession>A0A939ENV0</accession>
<dbReference type="InterPro" id="IPR024572">
    <property type="entry name" value="RcnB"/>
</dbReference>
<evidence type="ECO:0000313" key="4">
    <source>
        <dbReference type="Proteomes" id="UP000664779"/>
    </source>
</evidence>
<reference evidence="3" key="1">
    <citation type="submission" date="2021-03" db="EMBL/GenBank/DDBJ databases">
        <title>Roseibium sp. CAU 1637 isolated from Incheon.</title>
        <authorList>
            <person name="Kim W."/>
        </authorList>
    </citation>
    <scope>NUCLEOTIDE SEQUENCE</scope>
    <source>
        <strain evidence="3">CAU 1637</strain>
    </source>
</reference>
<dbReference type="Pfam" id="PF11776">
    <property type="entry name" value="RcnB"/>
    <property type="match status" value="1"/>
</dbReference>
<feature type="region of interest" description="Disordered" evidence="1">
    <location>
        <begin position="25"/>
        <end position="105"/>
    </location>
</feature>
<feature type="chain" id="PRO_5037305933" evidence="2">
    <location>
        <begin position="27"/>
        <end position="134"/>
    </location>
</feature>
<comment type="caution">
    <text evidence="3">The sequence shown here is derived from an EMBL/GenBank/DDBJ whole genome shotgun (WGS) entry which is preliminary data.</text>
</comment>
<feature type="compositionally biased region" description="Basic and acidic residues" evidence="1">
    <location>
        <begin position="52"/>
        <end position="71"/>
    </location>
</feature>
<dbReference type="Proteomes" id="UP000664779">
    <property type="component" value="Unassembled WGS sequence"/>
</dbReference>
<feature type="compositionally biased region" description="Basic and acidic residues" evidence="1">
    <location>
        <begin position="31"/>
        <end position="44"/>
    </location>
</feature>
<keyword evidence="2" id="KW-0732">Signal</keyword>
<evidence type="ECO:0000256" key="2">
    <source>
        <dbReference type="SAM" id="SignalP"/>
    </source>
</evidence>
<dbReference type="RefSeq" id="WP_206940354.1">
    <property type="nucleotide sequence ID" value="NZ_JAFLNF010000004.1"/>
</dbReference>
<protein>
    <submittedName>
        <fullName evidence="3">RcnB family protein</fullName>
    </submittedName>
</protein>
<evidence type="ECO:0000313" key="3">
    <source>
        <dbReference type="EMBL" id="MBO0345585.1"/>
    </source>
</evidence>
<dbReference type="EMBL" id="JAFLNF010000004">
    <property type="protein sequence ID" value="MBO0345585.1"/>
    <property type="molecule type" value="Genomic_DNA"/>
</dbReference>
<proteinExistence type="predicted"/>
<dbReference type="AlphaFoldDB" id="A0A939ENV0"/>
<feature type="signal peptide" evidence="2">
    <location>
        <begin position="1"/>
        <end position="26"/>
    </location>
</feature>
<name>A0A939ENV0_9HYPH</name>
<gene>
    <name evidence="3" type="ORF">J0X15_10175</name>
</gene>
<evidence type="ECO:0000256" key="1">
    <source>
        <dbReference type="SAM" id="MobiDB-lite"/>
    </source>
</evidence>